<dbReference type="AlphaFoldDB" id="A0A7W7FJ61"/>
<gene>
    <name evidence="2" type="ORF">BKA24_001809</name>
</gene>
<evidence type="ECO:0000313" key="3">
    <source>
        <dbReference type="Proteomes" id="UP000573729"/>
    </source>
</evidence>
<sequence length="74" mass="7633">MNRTLLYRDAQSGALGEFPEQMAAFHPQLILVEDEAIVDAPEGDAATAEPDGDAATSDPEADSAATTTGNAKKG</sequence>
<feature type="compositionally biased region" description="Polar residues" evidence="1">
    <location>
        <begin position="64"/>
        <end position="74"/>
    </location>
</feature>
<dbReference type="Proteomes" id="UP000573729">
    <property type="component" value="Unassembled WGS sequence"/>
</dbReference>
<dbReference type="EMBL" id="JACHMD010000001">
    <property type="protein sequence ID" value="MBB4667100.1"/>
    <property type="molecule type" value="Genomic_DNA"/>
</dbReference>
<evidence type="ECO:0000313" key="2">
    <source>
        <dbReference type="EMBL" id="MBB4667100.1"/>
    </source>
</evidence>
<keyword evidence="3" id="KW-1185">Reference proteome</keyword>
<dbReference type="RefSeq" id="WP_184217281.1">
    <property type="nucleotide sequence ID" value="NZ_JACHMD010000001.1"/>
</dbReference>
<protein>
    <submittedName>
        <fullName evidence="2">Uncharacterized protein</fullName>
    </submittedName>
</protein>
<name>A0A7W7FJ61_9MICO</name>
<evidence type="ECO:0000256" key="1">
    <source>
        <dbReference type="SAM" id="MobiDB-lite"/>
    </source>
</evidence>
<accession>A0A7W7FJ61</accession>
<reference evidence="2 3" key="1">
    <citation type="submission" date="2020-08" db="EMBL/GenBank/DDBJ databases">
        <title>Sequencing the genomes of 1000 actinobacteria strains.</title>
        <authorList>
            <person name="Klenk H.-P."/>
        </authorList>
    </citation>
    <scope>NUCLEOTIDE SEQUENCE [LARGE SCALE GENOMIC DNA]</scope>
    <source>
        <strain evidence="2 3">DSM 24947</strain>
    </source>
</reference>
<comment type="caution">
    <text evidence="2">The sequence shown here is derived from an EMBL/GenBank/DDBJ whole genome shotgun (WGS) entry which is preliminary data.</text>
</comment>
<proteinExistence type="predicted"/>
<organism evidence="2 3">
    <name type="scientific">Microbacterium marinum</name>
    <dbReference type="NCBI Taxonomy" id="421115"/>
    <lineage>
        <taxon>Bacteria</taxon>
        <taxon>Bacillati</taxon>
        <taxon>Actinomycetota</taxon>
        <taxon>Actinomycetes</taxon>
        <taxon>Micrococcales</taxon>
        <taxon>Microbacteriaceae</taxon>
        <taxon>Microbacterium</taxon>
    </lineage>
</organism>
<feature type="region of interest" description="Disordered" evidence="1">
    <location>
        <begin position="37"/>
        <end position="74"/>
    </location>
</feature>